<accession>A0ABR2CVY7</accession>
<keyword evidence="7 14" id="KW-0547">Nucleotide-binding</keyword>
<evidence type="ECO:0000256" key="5">
    <source>
        <dbReference type="ARBA" id="ARBA00022729"/>
    </source>
</evidence>
<dbReference type="PANTHER" id="PTHR27002:SF1050">
    <property type="entry name" value="CYSTEINE-RICH RECEPTOR-LIKE PROTEIN KINASE 5"/>
    <property type="match status" value="1"/>
</dbReference>
<dbReference type="InterPro" id="IPR011009">
    <property type="entry name" value="Kinase-like_dom_sf"/>
</dbReference>
<name>A0ABR2CVY7_9ROSI</name>
<evidence type="ECO:0000313" key="20">
    <source>
        <dbReference type="EMBL" id="KAK8524371.1"/>
    </source>
</evidence>
<dbReference type="SUPFAM" id="SSF56112">
    <property type="entry name" value="Protein kinase-like (PK-like)"/>
    <property type="match status" value="1"/>
</dbReference>
<dbReference type="SMART" id="SM00220">
    <property type="entry name" value="S_TKc"/>
    <property type="match status" value="1"/>
</dbReference>
<dbReference type="PANTHER" id="PTHR27002">
    <property type="entry name" value="RECEPTOR-LIKE SERINE/THREONINE-PROTEIN KINASE SD1-8"/>
    <property type="match status" value="1"/>
</dbReference>
<keyword evidence="12" id="KW-0675">Receptor</keyword>
<keyword evidence="9 14" id="KW-0067">ATP-binding</keyword>
<dbReference type="Proteomes" id="UP001472677">
    <property type="component" value="Unassembled WGS sequence"/>
</dbReference>
<evidence type="ECO:0000256" key="12">
    <source>
        <dbReference type="ARBA" id="ARBA00023170"/>
    </source>
</evidence>
<comment type="caution">
    <text evidence="20">The sequence shown here is derived from an EMBL/GenBank/DDBJ whole genome shotgun (WGS) entry which is preliminary data.</text>
</comment>
<evidence type="ECO:0000256" key="8">
    <source>
        <dbReference type="ARBA" id="ARBA00022777"/>
    </source>
</evidence>
<dbReference type="InterPro" id="IPR008271">
    <property type="entry name" value="Ser/Thr_kinase_AS"/>
</dbReference>
<keyword evidence="6" id="KW-0677">Repeat</keyword>
<evidence type="ECO:0000256" key="1">
    <source>
        <dbReference type="ARBA" id="ARBA00004167"/>
    </source>
</evidence>
<feature type="chain" id="PRO_5045403164" description="Cysteine-rich receptor-like protein kinase 10" evidence="17">
    <location>
        <begin position="27"/>
        <end position="602"/>
    </location>
</feature>
<gene>
    <name evidence="20" type="ORF">V6N12_029237</name>
</gene>
<dbReference type="InterPro" id="IPR002902">
    <property type="entry name" value="GNK2"/>
</dbReference>
<evidence type="ECO:0000256" key="6">
    <source>
        <dbReference type="ARBA" id="ARBA00022737"/>
    </source>
</evidence>
<keyword evidence="8" id="KW-0418">Kinase</keyword>
<keyword evidence="4 16" id="KW-0812">Transmembrane</keyword>
<feature type="domain" description="Gnk2-homologous" evidence="19">
    <location>
        <begin position="30"/>
        <end position="133"/>
    </location>
</feature>
<feature type="transmembrane region" description="Helical" evidence="16">
    <location>
        <begin position="270"/>
        <end position="296"/>
    </location>
</feature>
<evidence type="ECO:0000313" key="21">
    <source>
        <dbReference type="Proteomes" id="UP001472677"/>
    </source>
</evidence>
<dbReference type="PROSITE" id="PS00108">
    <property type="entry name" value="PROTEIN_KINASE_ST"/>
    <property type="match status" value="1"/>
</dbReference>
<evidence type="ECO:0000256" key="11">
    <source>
        <dbReference type="ARBA" id="ARBA00023136"/>
    </source>
</evidence>
<feature type="region of interest" description="Disordered" evidence="15">
    <location>
        <begin position="573"/>
        <end position="602"/>
    </location>
</feature>
<keyword evidence="21" id="KW-1185">Reference proteome</keyword>
<keyword evidence="2" id="KW-0723">Serine/threonine-protein kinase</keyword>
<evidence type="ECO:0000259" key="19">
    <source>
        <dbReference type="PROSITE" id="PS51473"/>
    </source>
</evidence>
<keyword evidence="11 16" id="KW-0472">Membrane</keyword>
<comment type="subcellular location">
    <subcellularLocation>
        <location evidence="1">Membrane</location>
        <topology evidence="1">Single-pass membrane protein</topology>
    </subcellularLocation>
</comment>
<evidence type="ECO:0000256" key="4">
    <source>
        <dbReference type="ARBA" id="ARBA00022692"/>
    </source>
</evidence>
<evidence type="ECO:0000256" key="13">
    <source>
        <dbReference type="ARBA" id="ARBA00023180"/>
    </source>
</evidence>
<keyword evidence="13" id="KW-0325">Glycoprotein</keyword>
<keyword evidence="3" id="KW-0808">Transferase</keyword>
<dbReference type="InterPro" id="IPR017441">
    <property type="entry name" value="Protein_kinase_ATP_BS"/>
</dbReference>
<dbReference type="InterPro" id="IPR000719">
    <property type="entry name" value="Prot_kinase_dom"/>
</dbReference>
<feature type="binding site" evidence="14">
    <location>
        <position position="364"/>
    </location>
    <ligand>
        <name>ATP</name>
        <dbReference type="ChEBI" id="CHEBI:30616"/>
    </ligand>
</feature>
<keyword evidence="10 16" id="KW-1133">Transmembrane helix</keyword>
<dbReference type="Gene3D" id="3.30.200.20">
    <property type="entry name" value="Phosphorylase Kinase, domain 1"/>
    <property type="match status" value="1"/>
</dbReference>
<evidence type="ECO:0000256" key="9">
    <source>
        <dbReference type="ARBA" id="ARBA00022840"/>
    </source>
</evidence>
<dbReference type="Gene3D" id="3.30.430.20">
    <property type="entry name" value="Gnk2 domain, C-X8-C-X2-C motif"/>
    <property type="match status" value="2"/>
</dbReference>
<dbReference type="PROSITE" id="PS00107">
    <property type="entry name" value="PROTEIN_KINASE_ATP"/>
    <property type="match status" value="1"/>
</dbReference>
<evidence type="ECO:0008006" key="22">
    <source>
        <dbReference type="Google" id="ProtNLM"/>
    </source>
</evidence>
<evidence type="ECO:0000256" key="17">
    <source>
        <dbReference type="SAM" id="SignalP"/>
    </source>
</evidence>
<protein>
    <recommendedName>
        <fullName evidence="22">Cysteine-rich receptor-like protein kinase 10</fullName>
    </recommendedName>
</protein>
<feature type="domain" description="Gnk2-homologous" evidence="19">
    <location>
        <begin position="139"/>
        <end position="246"/>
    </location>
</feature>
<evidence type="ECO:0000256" key="14">
    <source>
        <dbReference type="PROSITE-ProRule" id="PRU10141"/>
    </source>
</evidence>
<evidence type="ECO:0000259" key="18">
    <source>
        <dbReference type="PROSITE" id="PS50011"/>
    </source>
</evidence>
<dbReference type="Pfam" id="PF00069">
    <property type="entry name" value="Pkinase"/>
    <property type="match status" value="1"/>
</dbReference>
<evidence type="ECO:0000256" key="3">
    <source>
        <dbReference type="ARBA" id="ARBA00022679"/>
    </source>
</evidence>
<keyword evidence="5 17" id="KW-0732">Signal</keyword>
<dbReference type="InterPro" id="IPR038408">
    <property type="entry name" value="GNK2_sf"/>
</dbReference>
<dbReference type="PROSITE" id="PS50011">
    <property type="entry name" value="PROTEIN_KINASE_DOM"/>
    <property type="match status" value="1"/>
</dbReference>
<dbReference type="EMBL" id="JBBPBM010000041">
    <property type="protein sequence ID" value="KAK8524371.1"/>
    <property type="molecule type" value="Genomic_DNA"/>
</dbReference>
<proteinExistence type="predicted"/>
<sequence>MGIFTALINLLLLVTVISLLSPATEAQQPNYLYHACQNTTTFSTNSTYQANRNTLLSLLSSNGNQGDGFYNTTSGRVADMVYGLFLCRGDLSTDVCQACVTFAANDISQRCPVEITAVVWYDECLLRYSNRNIFSAVAEAPTFGMANTQNVTDLDRFNRQLQAMMNDTATEAANAPPGAKKFAIRQEAANFSSALNLYTLGQCTPDLSSIDCDSCLRFAITNLPSGSQGGRRLTPSCNVMYETYPFYNRTAVAPPPPPEPASGGNGRRTWPIIVAIVVPITVIILLIFLVLACWLLKRRAKKKYDFVQEENAWYDISTADSLQYDFTTIEAATDGFSDANKLGEGGFGQVYKGILPNKQEIAVKRLSRGSGQGEEKILVYEYVPNKSLDYFVFDPAKQGQLDWWRRYKIIEGVARGILYLHQDSRLRIIHRDLKASNILLDGDMNPKISDFGTARIFGVDQTQGTTRRVVGTYGYMSPEYAMQDGAHDLIGYAWKLWKDERPLELLNPVLRDNYSKNEVVRCIQLGLLCVQEDPADRPTMATVVLMLNSYSVTLAVPKEPAFVLHSRTDGRMPYKGLESDQSTTQSTPWSINDASITELDPR</sequence>
<dbReference type="Pfam" id="PF01657">
    <property type="entry name" value="Stress-antifung"/>
    <property type="match status" value="2"/>
</dbReference>
<dbReference type="Gene3D" id="1.10.510.10">
    <property type="entry name" value="Transferase(Phosphotransferase) domain 1"/>
    <property type="match status" value="2"/>
</dbReference>
<evidence type="ECO:0000256" key="16">
    <source>
        <dbReference type="SAM" id="Phobius"/>
    </source>
</evidence>
<feature type="domain" description="Protein kinase" evidence="18">
    <location>
        <begin position="336"/>
        <end position="602"/>
    </location>
</feature>
<evidence type="ECO:0000256" key="2">
    <source>
        <dbReference type="ARBA" id="ARBA00022527"/>
    </source>
</evidence>
<evidence type="ECO:0000256" key="10">
    <source>
        <dbReference type="ARBA" id="ARBA00022989"/>
    </source>
</evidence>
<reference evidence="20 21" key="1">
    <citation type="journal article" date="2024" name="G3 (Bethesda)">
        <title>Genome assembly of Hibiscus sabdariffa L. provides insights into metabolisms of medicinal natural products.</title>
        <authorList>
            <person name="Kim T."/>
        </authorList>
    </citation>
    <scope>NUCLEOTIDE SEQUENCE [LARGE SCALE GENOMIC DNA]</scope>
    <source>
        <strain evidence="20">TK-2024</strain>
        <tissue evidence="20">Old leaves</tissue>
    </source>
</reference>
<evidence type="ECO:0000256" key="15">
    <source>
        <dbReference type="SAM" id="MobiDB-lite"/>
    </source>
</evidence>
<dbReference type="PROSITE" id="PS51473">
    <property type="entry name" value="GNK2"/>
    <property type="match status" value="2"/>
</dbReference>
<evidence type="ECO:0000256" key="7">
    <source>
        <dbReference type="ARBA" id="ARBA00022741"/>
    </source>
</evidence>
<organism evidence="20 21">
    <name type="scientific">Hibiscus sabdariffa</name>
    <name type="common">roselle</name>
    <dbReference type="NCBI Taxonomy" id="183260"/>
    <lineage>
        <taxon>Eukaryota</taxon>
        <taxon>Viridiplantae</taxon>
        <taxon>Streptophyta</taxon>
        <taxon>Embryophyta</taxon>
        <taxon>Tracheophyta</taxon>
        <taxon>Spermatophyta</taxon>
        <taxon>Magnoliopsida</taxon>
        <taxon>eudicotyledons</taxon>
        <taxon>Gunneridae</taxon>
        <taxon>Pentapetalae</taxon>
        <taxon>rosids</taxon>
        <taxon>malvids</taxon>
        <taxon>Malvales</taxon>
        <taxon>Malvaceae</taxon>
        <taxon>Malvoideae</taxon>
        <taxon>Hibiscus</taxon>
    </lineage>
</organism>
<feature type="signal peptide" evidence="17">
    <location>
        <begin position="1"/>
        <end position="26"/>
    </location>
</feature>
<feature type="compositionally biased region" description="Polar residues" evidence="15">
    <location>
        <begin position="579"/>
        <end position="595"/>
    </location>
</feature>
<dbReference type="CDD" id="cd23509">
    <property type="entry name" value="Gnk2-like"/>
    <property type="match status" value="2"/>
</dbReference>